<protein>
    <submittedName>
        <fullName evidence="7">Uncharacterized protein</fullName>
    </submittedName>
</protein>
<organism evidence="6 7">
    <name type="scientific">Wuchereria bancrofti</name>
    <dbReference type="NCBI Taxonomy" id="6293"/>
    <lineage>
        <taxon>Eukaryota</taxon>
        <taxon>Metazoa</taxon>
        <taxon>Ecdysozoa</taxon>
        <taxon>Nematoda</taxon>
        <taxon>Chromadorea</taxon>
        <taxon>Rhabditida</taxon>
        <taxon>Spirurina</taxon>
        <taxon>Spiruromorpha</taxon>
        <taxon>Filarioidea</taxon>
        <taxon>Onchocercidae</taxon>
        <taxon>Wuchereria</taxon>
    </lineage>
</organism>
<reference evidence="6" key="1">
    <citation type="submission" date="2015-03" db="EMBL/GenBank/DDBJ databases">
        <title>Wuchereria bancrofti Genome Sequencing Papua New Guinea Strain.</title>
        <authorList>
            <person name="Small S.T."/>
            <person name="Serre D."/>
            <person name="Zimmerman P.A."/>
        </authorList>
    </citation>
    <scope>NUCLEOTIDE SEQUENCE [LARGE SCALE GENOMIC DNA]</scope>
    <source>
        <strain evidence="6">pt0022</strain>
    </source>
</reference>
<proteinExistence type="predicted"/>
<feature type="transmembrane region" description="Helical" evidence="5">
    <location>
        <begin position="120"/>
        <end position="149"/>
    </location>
</feature>
<evidence type="ECO:0000256" key="4">
    <source>
        <dbReference type="ARBA" id="ARBA00023136"/>
    </source>
</evidence>
<accession>A0AAF5RUB8</accession>
<evidence type="ECO:0000313" key="7">
    <source>
        <dbReference type="WBParaSite" id="mrna-Wban_03025"/>
    </source>
</evidence>
<dbReference type="AlphaFoldDB" id="A0AAF5RUB8"/>
<evidence type="ECO:0000256" key="3">
    <source>
        <dbReference type="ARBA" id="ARBA00022989"/>
    </source>
</evidence>
<dbReference type="Proteomes" id="UP000093561">
    <property type="component" value="Unassembled WGS sequence"/>
</dbReference>
<feature type="transmembrane region" description="Helical" evidence="5">
    <location>
        <begin position="88"/>
        <end position="108"/>
    </location>
</feature>
<reference evidence="7" key="3">
    <citation type="submission" date="2024-02" db="UniProtKB">
        <authorList>
            <consortium name="WormBaseParasite"/>
        </authorList>
    </citation>
    <scope>IDENTIFICATION</scope>
    <source>
        <strain evidence="7">pt0022</strain>
    </source>
</reference>
<keyword evidence="3 5" id="KW-1133">Transmembrane helix</keyword>
<keyword evidence="4 5" id="KW-0472">Membrane</keyword>
<name>A0AAF5RUB8_WUCBA</name>
<evidence type="ECO:0000313" key="6">
    <source>
        <dbReference type="Proteomes" id="UP000093561"/>
    </source>
</evidence>
<comment type="subcellular location">
    <subcellularLocation>
        <location evidence="1">Membrane</location>
        <topology evidence="1">Multi-pass membrane protein</topology>
    </subcellularLocation>
</comment>
<evidence type="ECO:0000256" key="2">
    <source>
        <dbReference type="ARBA" id="ARBA00022692"/>
    </source>
</evidence>
<reference evidence="6" key="2">
    <citation type="journal article" date="2016" name="Mol. Ecol.">
        <title>Population genomics of the filarial nematode parasite Wuchereria bancrofti from mosquitoes.</title>
        <authorList>
            <person name="Small S.T."/>
            <person name="Reimer L.J."/>
            <person name="Tisch D.J."/>
            <person name="King C.L."/>
            <person name="Christensen B.M."/>
            <person name="Siba P.M."/>
            <person name="Kazura J.W."/>
            <person name="Serre D."/>
            <person name="Zimmerman P.A."/>
        </authorList>
    </citation>
    <scope>NUCLEOTIDE SEQUENCE</scope>
    <source>
        <strain evidence="6">pt0022</strain>
    </source>
</reference>
<sequence>MESCKQANELANSVVYNAILIVVIIMSATVIVVEIWVMLKITNRILLHQNTLSSTLFCNRKRTARRIFAHIYLLLTYRRARVDDPCRYMLFVWECFMMRAPIILSTFLNSASIPSIVIERIFYCLFLHNFTALVTICILHSFFFDLLFISKLVNLQELN</sequence>
<dbReference type="GO" id="GO:0016020">
    <property type="term" value="C:membrane"/>
    <property type="evidence" value="ECO:0007669"/>
    <property type="project" value="UniProtKB-SubCell"/>
</dbReference>
<keyword evidence="2 5" id="KW-0812">Transmembrane</keyword>
<dbReference type="Pfam" id="PF10292">
    <property type="entry name" value="7TM_GPCR_Srab"/>
    <property type="match status" value="1"/>
</dbReference>
<dbReference type="InterPro" id="IPR019408">
    <property type="entry name" value="7TM_GPCR_serpentine_rcpt_Srab"/>
</dbReference>
<dbReference type="WBParaSite" id="mrna-Wban_03025">
    <property type="protein sequence ID" value="mrna-Wban_03025"/>
    <property type="gene ID" value="Wban_03025"/>
</dbReference>
<evidence type="ECO:0000256" key="5">
    <source>
        <dbReference type="SAM" id="Phobius"/>
    </source>
</evidence>
<feature type="transmembrane region" description="Helical" evidence="5">
    <location>
        <begin position="15"/>
        <end position="39"/>
    </location>
</feature>
<evidence type="ECO:0000256" key="1">
    <source>
        <dbReference type="ARBA" id="ARBA00004141"/>
    </source>
</evidence>